<dbReference type="InterPro" id="IPR050108">
    <property type="entry name" value="CDK"/>
</dbReference>
<organism evidence="15 16">
    <name type="scientific">Juglans regia</name>
    <name type="common">English walnut</name>
    <dbReference type="NCBI Taxonomy" id="51240"/>
    <lineage>
        <taxon>Eukaryota</taxon>
        <taxon>Viridiplantae</taxon>
        <taxon>Streptophyta</taxon>
        <taxon>Embryophyta</taxon>
        <taxon>Tracheophyta</taxon>
        <taxon>Spermatophyta</taxon>
        <taxon>Magnoliopsida</taxon>
        <taxon>eudicotyledons</taxon>
        <taxon>Gunneridae</taxon>
        <taxon>Pentapetalae</taxon>
        <taxon>rosids</taxon>
        <taxon>fabids</taxon>
        <taxon>Fagales</taxon>
        <taxon>Juglandaceae</taxon>
        <taxon>Juglans</taxon>
    </lineage>
</organism>
<dbReference type="PROSITE" id="PS50011">
    <property type="entry name" value="PROTEIN_KINASE_DOM"/>
    <property type="match status" value="1"/>
</dbReference>
<dbReference type="InterPro" id="IPR000719">
    <property type="entry name" value="Prot_kinase_dom"/>
</dbReference>
<evidence type="ECO:0000256" key="9">
    <source>
        <dbReference type="ARBA" id="ARBA00048367"/>
    </source>
</evidence>
<evidence type="ECO:0000256" key="11">
    <source>
        <dbReference type="ARBA" id="ARBA00065301"/>
    </source>
</evidence>
<evidence type="ECO:0000313" key="15">
    <source>
        <dbReference type="EMBL" id="KAF5480858.1"/>
    </source>
</evidence>
<reference evidence="15" key="2">
    <citation type="submission" date="2020-03" db="EMBL/GenBank/DDBJ databases">
        <title>Walnut 2.0.</title>
        <authorList>
            <person name="Marrano A."/>
            <person name="Britton M."/>
            <person name="Zimin A.V."/>
            <person name="Zaini P.A."/>
            <person name="Workman R."/>
            <person name="Puiu D."/>
            <person name="Bianco L."/>
            <person name="Allen B.J."/>
            <person name="Troggio M."/>
            <person name="Leslie C.A."/>
            <person name="Timp W."/>
            <person name="Dendekar A."/>
            <person name="Salzberg S.L."/>
            <person name="Neale D.B."/>
        </authorList>
    </citation>
    <scope>NUCLEOTIDE SEQUENCE</scope>
    <source>
        <tissue evidence="15">Leaves</tissue>
    </source>
</reference>
<keyword evidence="3" id="KW-0597">Phosphoprotein</keyword>
<evidence type="ECO:0000256" key="4">
    <source>
        <dbReference type="ARBA" id="ARBA00022679"/>
    </source>
</evidence>
<dbReference type="PROSITE" id="PS00107">
    <property type="entry name" value="PROTEIN_KINASE_ATP"/>
    <property type="match status" value="1"/>
</dbReference>
<dbReference type="AlphaFoldDB" id="A0A834D8N0"/>
<evidence type="ECO:0000256" key="5">
    <source>
        <dbReference type="ARBA" id="ARBA00022741"/>
    </source>
</evidence>
<keyword evidence="7 12" id="KW-0067">ATP-binding</keyword>
<accession>A0A834D8N0</accession>
<dbReference type="SMART" id="SM00220">
    <property type="entry name" value="S_TKc"/>
    <property type="match status" value="1"/>
</dbReference>
<gene>
    <name evidence="15" type="ORF">F2P56_001568</name>
</gene>
<dbReference type="PANTHER" id="PTHR24056:SF560">
    <property type="entry name" value="CYCLIN-DEPENDENT KINASE C-3"/>
    <property type="match status" value="1"/>
</dbReference>
<evidence type="ECO:0000256" key="2">
    <source>
        <dbReference type="ARBA" id="ARBA00022527"/>
    </source>
</evidence>
<reference evidence="15" key="1">
    <citation type="submission" date="2015-10" db="EMBL/GenBank/DDBJ databases">
        <authorList>
            <person name="Martinez-Garcia P.J."/>
            <person name="Crepeau M.W."/>
            <person name="Puiu D."/>
            <person name="Gonzalez-Ibeas D."/>
            <person name="Whalen J."/>
            <person name="Stevens K."/>
            <person name="Paul R."/>
            <person name="Butterfield T."/>
            <person name="Britton M."/>
            <person name="Reagan R."/>
            <person name="Chakraborty S."/>
            <person name="Walawage S.L."/>
            <person name="Vasquez-Gross H.A."/>
            <person name="Cardeno C."/>
            <person name="Famula R."/>
            <person name="Pratt K."/>
            <person name="Kuruganti S."/>
            <person name="Aradhya M.K."/>
            <person name="Leslie C.A."/>
            <person name="Dandekar A.M."/>
            <person name="Salzberg S.L."/>
            <person name="Wegrzyn J.L."/>
            <person name="Langley C.H."/>
            <person name="Neale D.B."/>
        </authorList>
    </citation>
    <scope>NUCLEOTIDE SEQUENCE</scope>
    <source>
        <tissue evidence="15">Leaves</tissue>
    </source>
</reference>
<evidence type="ECO:0000256" key="8">
    <source>
        <dbReference type="ARBA" id="ARBA00047811"/>
    </source>
</evidence>
<dbReference type="InterPro" id="IPR017441">
    <property type="entry name" value="Protein_kinase_ATP_BS"/>
</dbReference>
<dbReference type="SUPFAM" id="SSF56112">
    <property type="entry name" value="Protein kinase-like (PK-like)"/>
    <property type="match status" value="1"/>
</dbReference>
<dbReference type="Proteomes" id="UP000619265">
    <property type="component" value="Unassembled WGS sequence"/>
</dbReference>
<dbReference type="Pfam" id="PF00069">
    <property type="entry name" value="Pkinase"/>
    <property type="match status" value="1"/>
</dbReference>
<dbReference type="InterPro" id="IPR008271">
    <property type="entry name" value="Ser/Thr_kinase_AS"/>
</dbReference>
<dbReference type="GO" id="GO:0009615">
    <property type="term" value="P:response to virus"/>
    <property type="evidence" value="ECO:0007669"/>
    <property type="project" value="UniProtKB-ARBA"/>
</dbReference>
<dbReference type="Gene3D" id="3.30.200.20">
    <property type="entry name" value="Phosphorylase Kinase, domain 1"/>
    <property type="match status" value="1"/>
</dbReference>
<dbReference type="FunFam" id="3.30.200.20:FF:000272">
    <property type="entry name" value="Cyclin-dependent kinase C-2"/>
    <property type="match status" value="1"/>
</dbReference>
<evidence type="ECO:0000256" key="10">
    <source>
        <dbReference type="ARBA" id="ARBA00049280"/>
    </source>
</evidence>
<evidence type="ECO:0000256" key="1">
    <source>
        <dbReference type="ARBA" id="ARBA00006485"/>
    </source>
</evidence>
<dbReference type="FunFam" id="1.10.510.10:FF:000273">
    <property type="entry name" value="Cyclin-dependent kinase C-2"/>
    <property type="match status" value="1"/>
</dbReference>
<comment type="caution">
    <text evidence="15">The sequence shown here is derived from an EMBL/GenBank/DDBJ whole genome shotgun (WGS) entry which is preliminary data.</text>
</comment>
<evidence type="ECO:0000256" key="12">
    <source>
        <dbReference type="PROSITE-ProRule" id="PRU10141"/>
    </source>
</evidence>
<dbReference type="Gramene" id="Jr01_16930_p1">
    <property type="protein sequence ID" value="cds.Jr01_16930_p1"/>
    <property type="gene ID" value="Jr01_16930"/>
</dbReference>
<feature type="compositionally biased region" description="Polar residues" evidence="13">
    <location>
        <begin position="459"/>
        <end position="471"/>
    </location>
</feature>
<dbReference type="PANTHER" id="PTHR24056">
    <property type="entry name" value="CELL DIVISION PROTEIN KINASE"/>
    <property type="match status" value="1"/>
</dbReference>
<evidence type="ECO:0000313" key="16">
    <source>
        <dbReference type="Proteomes" id="UP000619265"/>
    </source>
</evidence>
<evidence type="ECO:0000256" key="6">
    <source>
        <dbReference type="ARBA" id="ARBA00022777"/>
    </source>
</evidence>
<comment type="catalytic activity">
    <reaction evidence="9">
        <text>L-seryl-[protein] + ATP = O-phospho-L-seryl-[protein] + ADP + H(+)</text>
        <dbReference type="Rhea" id="RHEA:17989"/>
        <dbReference type="Rhea" id="RHEA-COMP:9863"/>
        <dbReference type="Rhea" id="RHEA-COMP:11604"/>
        <dbReference type="ChEBI" id="CHEBI:15378"/>
        <dbReference type="ChEBI" id="CHEBI:29999"/>
        <dbReference type="ChEBI" id="CHEBI:30616"/>
        <dbReference type="ChEBI" id="CHEBI:83421"/>
        <dbReference type="ChEBI" id="CHEBI:456216"/>
        <dbReference type="EC" id="2.7.11.22"/>
    </reaction>
</comment>
<keyword evidence="6" id="KW-0418">Kinase</keyword>
<evidence type="ECO:0000256" key="13">
    <source>
        <dbReference type="SAM" id="MobiDB-lite"/>
    </source>
</evidence>
<dbReference type="GO" id="GO:0005524">
    <property type="term" value="F:ATP binding"/>
    <property type="evidence" value="ECO:0007669"/>
    <property type="project" value="UniProtKB-UniRule"/>
</dbReference>
<dbReference type="CDD" id="cd07840">
    <property type="entry name" value="STKc_CDK9_like"/>
    <property type="match status" value="1"/>
</dbReference>
<comment type="catalytic activity">
    <reaction evidence="10">
        <text>[DNA-directed RNA polymerase] + ATP = phospho-[DNA-directed RNA polymerase] + ADP + H(+)</text>
        <dbReference type="Rhea" id="RHEA:10216"/>
        <dbReference type="Rhea" id="RHEA-COMP:11321"/>
        <dbReference type="Rhea" id="RHEA-COMP:11322"/>
        <dbReference type="ChEBI" id="CHEBI:15378"/>
        <dbReference type="ChEBI" id="CHEBI:30616"/>
        <dbReference type="ChEBI" id="CHEBI:43176"/>
        <dbReference type="ChEBI" id="CHEBI:68546"/>
        <dbReference type="ChEBI" id="CHEBI:456216"/>
        <dbReference type="EC" id="2.7.11.23"/>
    </reaction>
</comment>
<dbReference type="GO" id="GO:0008353">
    <property type="term" value="F:RNA polymerase II CTD heptapeptide repeat kinase activity"/>
    <property type="evidence" value="ECO:0007669"/>
    <property type="project" value="UniProtKB-EC"/>
</dbReference>
<keyword evidence="2" id="KW-0723">Serine/threonine-protein kinase</keyword>
<comment type="catalytic activity">
    <reaction evidence="8">
        <text>L-threonyl-[protein] + ATP = O-phospho-L-threonyl-[protein] + ADP + H(+)</text>
        <dbReference type="Rhea" id="RHEA:46608"/>
        <dbReference type="Rhea" id="RHEA-COMP:11060"/>
        <dbReference type="Rhea" id="RHEA-COMP:11605"/>
        <dbReference type="ChEBI" id="CHEBI:15378"/>
        <dbReference type="ChEBI" id="CHEBI:30013"/>
        <dbReference type="ChEBI" id="CHEBI:30616"/>
        <dbReference type="ChEBI" id="CHEBI:61977"/>
        <dbReference type="ChEBI" id="CHEBI:456216"/>
        <dbReference type="EC" id="2.7.11.22"/>
    </reaction>
</comment>
<keyword evidence="4" id="KW-0808">Transferase</keyword>
<dbReference type="InterPro" id="IPR011009">
    <property type="entry name" value="Kinase-like_dom_sf"/>
</dbReference>
<proteinExistence type="inferred from homology"/>
<dbReference type="Gene3D" id="1.10.510.10">
    <property type="entry name" value="Transferase(Phosphotransferase) domain 1"/>
    <property type="match status" value="1"/>
</dbReference>
<feature type="binding site" evidence="12">
    <location>
        <position position="85"/>
    </location>
    <ligand>
        <name>ATP</name>
        <dbReference type="ChEBI" id="CHEBI:30616"/>
    </ligand>
</feature>
<keyword evidence="5 12" id="KW-0547">Nucleotide-binding</keyword>
<evidence type="ECO:0000256" key="3">
    <source>
        <dbReference type="ARBA" id="ARBA00022553"/>
    </source>
</evidence>
<evidence type="ECO:0000259" key="14">
    <source>
        <dbReference type="PROSITE" id="PS50011"/>
    </source>
</evidence>
<comment type="subunit">
    <text evidence="11">Interacts with CYCT1-3.</text>
</comment>
<sequence>LSEKAQSRPSHPAAVLYFNEIGKRRTSEGREMAVAGPGQLNVEEYPSWGSRSVDCFEKLEQIGEGTYGQVYMAREIRTGEIVALKRIRMDNEKEGFPITAIREIKILKKLHHENVIKLKEIVTSPGPETDEQGNQDGNKFKGGIYMVFEYMDHDLTGLADRPGLRFTVPQIKCYMKQLLTGLHYCHVNQVLHRDIKGSNLLIDNEGNLKLADFGLARSFSTDHTGNLTNRVITLWYRPPELLLGATKYGPAVDMWSVGCIFAELLNGKPILPGKNEPEQLNKIFELCGSPDEINWPGVSKMPWYNNFKPSRPMKRRIREVFRHFDRHALDLLDLMLTLNPDKRISAQDALVAEYFWNDPLPCDPKSLPKYESSHEFQTKKKRQQQRQNEETAKRQKLQHPQPHTRLPPIQHTGQAHPSHWHGPNHPISNAQPPVSTGPSHHQYGRPRGPPGGPNRYPPSANQSGGYNQNRGAQVGSYSGGPYPPQGRGPPYGGSGMPAPGQRGATSGYGVAPPNYSQSSQFGGSAGGRGPNPLGGNRNQQYGWQQ</sequence>
<feature type="non-terminal residue" evidence="15">
    <location>
        <position position="545"/>
    </location>
</feature>
<dbReference type="GO" id="GO:0004693">
    <property type="term" value="F:cyclin-dependent protein serine/threonine kinase activity"/>
    <property type="evidence" value="ECO:0007669"/>
    <property type="project" value="UniProtKB-EC"/>
</dbReference>
<dbReference type="EMBL" id="LIHL02000001">
    <property type="protein sequence ID" value="KAF5480858.1"/>
    <property type="molecule type" value="Genomic_DNA"/>
</dbReference>
<feature type="compositionally biased region" description="Polar residues" evidence="13">
    <location>
        <begin position="426"/>
        <end position="439"/>
    </location>
</feature>
<name>A0A834D8N0_JUGRE</name>
<dbReference type="PROSITE" id="PS00108">
    <property type="entry name" value="PROTEIN_KINASE_ST"/>
    <property type="match status" value="1"/>
</dbReference>
<protein>
    <recommendedName>
        <fullName evidence="14">Protein kinase domain-containing protein</fullName>
    </recommendedName>
</protein>
<feature type="compositionally biased region" description="Pro residues" evidence="13">
    <location>
        <begin position="447"/>
        <end position="456"/>
    </location>
</feature>
<feature type="domain" description="Protein kinase" evidence="14">
    <location>
        <begin position="56"/>
        <end position="355"/>
    </location>
</feature>
<comment type="similarity">
    <text evidence="1">Belongs to the protein kinase superfamily. CMGC Ser/Thr protein kinase family. CDC2/CDKX subfamily.</text>
</comment>
<evidence type="ECO:0000256" key="7">
    <source>
        <dbReference type="ARBA" id="ARBA00022840"/>
    </source>
</evidence>
<feature type="region of interest" description="Disordered" evidence="13">
    <location>
        <begin position="366"/>
        <end position="545"/>
    </location>
</feature>
<feature type="compositionally biased region" description="Basic and acidic residues" evidence="13">
    <location>
        <begin position="366"/>
        <end position="378"/>
    </location>
</feature>